<keyword evidence="1" id="KW-1133">Transmembrane helix</keyword>
<dbReference type="RefSeq" id="WP_284826096.1">
    <property type="nucleotide sequence ID" value="NZ_CP126969.1"/>
</dbReference>
<keyword evidence="1" id="KW-0472">Membrane</keyword>
<name>A0ABY8VID9_9CORY</name>
<dbReference type="InterPro" id="IPR025339">
    <property type="entry name" value="DUF4245"/>
</dbReference>
<protein>
    <submittedName>
        <fullName evidence="2">DUF4245 domain-containing protein</fullName>
    </submittedName>
</protein>
<dbReference type="Pfam" id="PF14030">
    <property type="entry name" value="DUF4245"/>
    <property type="match status" value="1"/>
</dbReference>
<gene>
    <name evidence="2" type="ORF">QP027_03720</name>
</gene>
<evidence type="ECO:0000256" key="1">
    <source>
        <dbReference type="SAM" id="Phobius"/>
    </source>
</evidence>
<accession>A0ABY8VID9</accession>
<reference evidence="2 3" key="1">
    <citation type="submission" date="2023-05" db="EMBL/GenBank/DDBJ databases">
        <title>Corynebacterium suedekumii sp. nov. and Corynebacterium breve sp. nov. isolated from raw cow's milk.</title>
        <authorList>
            <person name="Baer M.K."/>
            <person name="Mehl L."/>
            <person name="Hellmuth R."/>
            <person name="Marke G."/>
            <person name="Lipski A."/>
        </authorList>
    </citation>
    <scope>NUCLEOTIDE SEQUENCE [LARGE SCALE GENOMIC DNA]</scope>
    <source>
        <strain evidence="2 3">R4</strain>
    </source>
</reference>
<sequence length="190" mass="20439">MAAEKRPRIFQGGKDMALTIGVLVAVMLISVGFTGLCSFNPGAPESGPVQEVDAKTFTDMEARAVSFPLRYPEMPEDWVTNSARRSMLGGEPAPVIGWVTPDKGYLSMTQTGVELDKAVVEIDDDPREISRTESIGGAEVQVYSSKQDGVRDIWATDVGDARLLFTGAGTPEEFTQLIETAVKTAPIPTT</sequence>
<organism evidence="2 3">
    <name type="scientific">Corynebacterium breve</name>
    <dbReference type="NCBI Taxonomy" id="3049799"/>
    <lineage>
        <taxon>Bacteria</taxon>
        <taxon>Bacillati</taxon>
        <taxon>Actinomycetota</taxon>
        <taxon>Actinomycetes</taxon>
        <taxon>Mycobacteriales</taxon>
        <taxon>Corynebacteriaceae</taxon>
        <taxon>Corynebacterium</taxon>
    </lineage>
</organism>
<keyword evidence="3" id="KW-1185">Reference proteome</keyword>
<proteinExistence type="predicted"/>
<dbReference type="EMBL" id="CP126969">
    <property type="protein sequence ID" value="WIM68515.1"/>
    <property type="molecule type" value="Genomic_DNA"/>
</dbReference>
<keyword evidence="1" id="KW-0812">Transmembrane</keyword>
<evidence type="ECO:0000313" key="3">
    <source>
        <dbReference type="Proteomes" id="UP001225598"/>
    </source>
</evidence>
<feature type="transmembrane region" description="Helical" evidence="1">
    <location>
        <begin position="16"/>
        <end position="36"/>
    </location>
</feature>
<dbReference type="Proteomes" id="UP001225598">
    <property type="component" value="Chromosome"/>
</dbReference>
<evidence type="ECO:0000313" key="2">
    <source>
        <dbReference type="EMBL" id="WIM68515.1"/>
    </source>
</evidence>